<proteinExistence type="predicted"/>
<keyword evidence="3 6" id="KW-0812">Transmembrane</keyword>
<evidence type="ECO:0000256" key="5">
    <source>
        <dbReference type="ARBA" id="ARBA00023136"/>
    </source>
</evidence>
<dbReference type="InterPro" id="IPR054319">
    <property type="entry name" value="PspC-rel_ToastRack"/>
</dbReference>
<evidence type="ECO:0000256" key="2">
    <source>
        <dbReference type="ARBA" id="ARBA00022475"/>
    </source>
</evidence>
<dbReference type="GO" id="GO:0005886">
    <property type="term" value="C:plasma membrane"/>
    <property type="evidence" value="ECO:0007669"/>
    <property type="project" value="UniProtKB-SubCell"/>
</dbReference>
<dbReference type="AlphaFoldDB" id="A0A972FNJ8"/>
<dbReference type="EMBL" id="JAAMPU010000108">
    <property type="protein sequence ID" value="NMH29334.1"/>
    <property type="molecule type" value="Genomic_DNA"/>
</dbReference>
<dbReference type="InterPro" id="IPR007168">
    <property type="entry name" value="Phageshock_PspC_N"/>
</dbReference>
<dbReference type="RefSeq" id="WP_169528432.1">
    <property type="nucleotide sequence ID" value="NZ_JAAMPU010000108.1"/>
</dbReference>
<dbReference type="Pfam" id="PF22744">
    <property type="entry name" value="Toast-rack_PspC-Cterm"/>
    <property type="match status" value="1"/>
</dbReference>
<protein>
    <submittedName>
        <fullName evidence="10">PspC domain-containing protein</fullName>
    </submittedName>
</protein>
<comment type="subcellular location">
    <subcellularLocation>
        <location evidence="1">Cell membrane</location>
        <topology evidence="1">Single-pass membrane protein</topology>
    </subcellularLocation>
</comment>
<feature type="transmembrane region" description="Helical" evidence="6">
    <location>
        <begin position="237"/>
        <end position="262"/>
    </location>
</feature>
<feature type="domain" description="PspC-related transmembrane region" evidence="8">
    <location>
        <begin position="206"/>
        <end position="346"/>
    </location>
</feature>
<evidence type="ECO:0000313" key="10">
    <source>
        <dbReference type="EMBL" id="NMH29334.1"/>
    </source>
</evidence>
<organism evidence="10 11">
    <name type="scientific">Flavobacterium silvaticum</name>
    <dbReference type="NCBI Taxonomy" id="1852020"/>
    <lineage>
        <taxon>Bacteria</taxon>
        <taxon>Pseudomonadati</taxon>
        <taxon>Bacteroidota</taxon>
        <taxon>Flavobacteriia</taxon>
        <taxon>Flavobacteriales</taxon>
        <taxon>Flavobacteriaceae</taxon>
        <taxon>Flavobacterium</taxon>
    </lineage>
</organism>
<feature type="transmembrane region" description="Helical" evidence="6">
    <location>
        <begin position="135"/>
        <end position="162"/>
    </location>
</feature>
<feature type="domain" description="PspC-related ToastRack" evidence="9">
    <location>
        <begin position="390"/>
        <end position="522"/>
    </location>
</feature>
<dbReference type="PANTHER" id="PTHR33885:SF3">
    <property type="entry name" value="PHAGE SHOCK PROTEIN C"/>
    <property type="match status" value="1"/>
</dbReference>
<sequence>MNKTVNINLGGMFFHIDEDAYQKMNRYFDAIKRSLSNSTGKDEIMKDIEMRIAELLLERNETDKHVVGMRDVEHVISIMGQPEDYRIEDEEPTANQAYSSFDGPKKRRKLYRDTEKGMIGGVATGLGHYTGIDAVWIKILLIIIAIISFGTGILVYLILWIVTPAALTTSEKLEMTGEPVNISNIERKVREEFDMVSEKFKNADYDKMGRQFQTGAERVASNVLDVFGKIFKVIAKIIGAIIAVFAACMLTGSVIALVTLGSTTMFGYPLEAYGDAFNYSDMPIWALALLVFFAVAIPLFFLFILGLKLLVENLRSIGNFAKYALLGIWLVSIGILIAFGVKQASEVALDGKTVKKEMINAAAGDTLHVKFRYNDYYAKDLYNRNEMRFVQDEQGKNLIFSNEVHLEFLPTDEKQPYIQIEREARGKSVGEAKKRAEKIVYTYNLEGNHVTLDNYFLTDSEMKFRKQEVSIYIFVPKGMFIKPDKSLENWDWSDDSFFNLHFSGQYSYRVDSDKVRCLDCPADENDHEDLDTLSVGSVKISGVIVDEDGDSIVIKGQSHNTDKPQRLKELKINENGVIIKSE</sequence>
<evidence type="ECO:0000259" key="8">
    <source>
        <dbReference type="Pfam" id="PF22571"/>
    </source>
</evidence>
<reference evidence="10" key="1">
    <citation type="submission" date="2020-02" db="EMBL/GenBank/DDBJ databases">
        <title>Flavobacterium sp. genome.</title>
        <authorList>
            <person name="Jung H.S."/>
            <person name="Baek J.H."/>
            <person name="Jeon C.O."/>
        </authorList>
    </citation>
    <scope>NUCLEOTIDE SEQUENCE</scope>
    <source>
        <strain evidence="10">SE-s28</strain>
    </source>
</reference>
<feature type="transmembrane region" description="Helical" evidence="6">
    <location>
        <begin position="282"/>
        <end position="311"/>
    </location>
</feature>
<dbReference type="Proteomes" id="UP000712080">
    <property type="component" value="Unassembled WGS sequence"/>
</dbReference>
<evidence type="ECO:0000256" key="6">
    <source>
        <dbReference type="SAM" id="Phobius"/>
    </source>
</evidence>
<evidence type="ECO:0000256" key="1">
    <source>
        <dbReference type="ARBA" id="ARBA00004162"/>
    </source>
</evidence>
<dbReference type="InterPro" id="IPR052027">
    <property type="entry name" value="PspC"/>
</dbReference>
<dbReference type="InterPro" id="IPR054321">
    <property type="entry name" value="PspC-rel_TM"/>
</dbReference>
<accession>A0A972FNJ8</accession>
<evidence type="ECO:0000256" key="4">
    <source>
        <dbReference type="ARBA" id="ARBA00022989"/>
    </source>
</evidence>
<keyword evidence="5 6" id="KW-0472">Membrane</keyword>
<evidence type="ECO:0000313" key="11">
    <source>
        <dbReference type="Proteomes" id="UP000712080"/>
    </source>
</evidence>
<dbReference type="PANTHER" id="PTHR33885">
    <property type="entry name" value="PHAGE SHOCK PROTEIN C"/>
    <property type="match status" value="1"/>
</dbReference>
<gene>
    <name evidence="10" type="ORF">G6047_14945</name>
</gene>
<keyword evidence="4 6" id="KW-1133">Transmembrane helix</keyword>
<evidence type="ECO:0000259" key="9">
    <source>
        <dbReference type="Pfam" id="PF22744"/>
    </source>
</evidence>
<feature type="transmembrane region" description="Helical" evidence="6">
    <location>
        <begin position="323"/>
        <end position="341"/>
    </location>
</feature>
<keyword evidence="2" id="KW-1003">Cell membrane</keyword>
<keyword evidence="11" id="KW-1185">Reference proteome</keyword>
<name>A0A972FNJ8_9FLAO</name>
<feature type="domain" description="Phage shock protein PspC N-terminal" evidence="7">
    <location>
        <begin position="108"/>
        <end position="165"/>
    </location>
</feature>
<dbReference type="Pfam" id="PF04024">
    <property type="entry name" value="PspC"/>
    <property type="match status" value="1"/>
</dbReference>
<dbReference type="Pfam" id="PF22571">
    <property type="entry name" value="LiaI-LiaF-TM_PspC"/>
    <property type="match status" value="1"/>
</dbReference>
<evidence type="ECO:0000259" key="7">
    <source>
        <dbReference type="Pfam" id="PF04024"/>
    </source>
</evidence>
<evidence type="ECO:0000256" key="3">
    <source>
        <dbReference type="ARBA" id="ARBA00022692"/>
    </source>
</evidence>
<comment type="caution">
    <text evidence="10">The sequence shown here is derived from an EMBL/GenBank/DDBJ whole genome shotgun (WGS) entry which is preliminary data.</text>
</comment>